<reference evidence="9" key="1">
    <citation type="submission" date="2022-11" db="UniProtKB">
        <authorList>
            <consortium name="WormBaseParasite"/>
        </authorList>
    </citation>
    <scope>IDENTIFICATION</scope>
</reference>
<dbReference type="InterPro" id="IPR012677">
    <property type="entry name" value="Nucleotide-bd_a/b_plait_sf"/>
</dbReference>
<keyword evidence="8" id="KW-1185">Reference proteome</keyword>
<keyword evidence="1" id="KW-0677">Repeat</keyword>
<dbReference type="PANTHER" id="PTHR24012">
    <property type="entry name" value="RNA BINDING PROTEIN"/>
    <property type="match status" value="1"/>
</dbReference>
<dbReference type="Gene3D" id="3.30.70.330">
    <property type="match status" value="3"/>
</dbReference>
<dbReference type="AlphaFoldDB" id="A0A915E1R0"/>
<dbReference type="FunFam" id="3.30.70.330:FF:000569">
    <property type="entry name" value="ELAV-Type RNA binding-protein family"/>
    <property type="match status" value="1"/>
</dbReference>
<evidence type="ECO:0000256" key="4">
    <source>
        <dbReference type="ARBA" id="ARBA00039536"/>
    </source>
</evidence>
<evidence type="ECO:0000256" key="6">
    <source>
        <dbReference type="SAM" id="MobiDB-lite"/>
    </source>
</evidence>
<dbReference type="SUPFAM" id="SSF54928">
    <property type="entry name" value="RNA-binding domain, RBD"/>
    <property type="match status" value="2"/>
</dbReference>
<dbReference type="Pfam" id="PF00076">
    <property type="entry name" value="RRM_1"/>
    <property type="match status" value="3"/>
</dbReference>
<dbReference type="InterPro" id="IPR002343">
    <property type="entry name" value="Hud_Sxl_RNA"/>
</dbReference>
<dbReference type="PRINTS" id="PR00961">
    <property type="entry name" value="HUDSXLRNA"/>
</dbReference>
<name>A0A915E1R0_9BILA</name>
<accession>A0A915E1R0</accession>
<evidence type="ECO:0000259" key="7">
    <source>
        <dbReference type="PROSITE" id="PS50102"/>
    </source>
</evidence>
<dbReference type="GO" id="GO:1990904">
    <property type="term" value="C:ribonucleoprotein complex"/>
    <property type="evidence" value="ECO:0007669"/>
    <property type="project" value="InterPro"/>
</dbReference>
<protein>
    <recommendedName>
        <fullName evidence="4">Protein alan shepard</fullName>
    </recommendedName>
</protein>
<feature type="domain" description="RRM" evidence="7">
    <location>
        <begin position="20"/>
        <end position="101"/>
    </location>
</feature>
<feature type="region of interest" description="Disordered" evidence="6">
    <location>
        <begin position="416"/>
        <end position="451"/>
    </location>
</feature>
<dbReference type="Proteomes" id="UP000887574">
    <property type="component" value="Unplaced"/>
</dbReference>
<dbReference type="SMART" id="SM00360">
    <property type="entry name" value="RRM"/>
    <property type="match status" value="3"/>
</dbReference>
<dbReference type="FunFam" id="3.30.70.330:FF:000198">
    <property type="entry name" value="CUGBP Elav-like family member 6 isoform X3"/>
    <property type="match status" value="1"/>
</dbReference>
<evidence type="ECO:0000256" key="5">
    <source>
        <dbReference type="PROSITE-ProRule" id="PRU00176"/>
    </source>
</evidence>
<feature type="domain" description="RRM" evidence="7">
    <location>
        <begin position="340"/>
        <end position="418"/>
    </location>
</feature>
<evidence type="ECO:0000313" key="9">
    <source>
        <dbReference type="WBParaSite" id="jg25769.1"/>
    </source>
</evidence>
<evidence type="ECO:0000256" key="1">
    <source>
        <dbReference type="ARBA" id="ARBA00022737"/>
    </source>
</evidence>
<evidence type="ECO:0000313" key="8">
    <source>
        <dbReference type="Proteomes" id="UP000887574"/>
    </source>
</evidence>
<feature type="compositionally biased region" description="Polar residues" evidence="6">
    <location>
        <begin position="428"/>
        <end position="451"/>
    </location>
</feature>
<evidence type="ECO:0000256" key="2">
    <source>
        <dbReference type="ARBA" id="ARBA00022884"/>
    </source>
</evidence>
<proteinExistence type="predicted"/>
<feature type="domain" description="RRM" evidence="7">
    <location>
        <begin position="107"/>
        <end position="186"/>
    </location>
</feature>
<dbReference type="GO" id="GO:0003723">
    <property type="term" value="F:RNA binding"/>
    <property type="evidence" value="ECO:0007669"/>
    <property type="project" value="UniProtKB-UniRule"/>
</dbReference>
<dbReference type="PROSITE" id="PS50102">
    <property type="entry name" value="RRM"/>
    <property type="match status" value="3"/>
</dbReference>
<organism evidence="8 9">
    <name type="scientific">Ditylenchus dipsaci</name>
    <dbReference type="NCBI Taxonomy" id="166011"/>
    <lineage>
        <taxon>Eukaryota</taxon>
        <taxon>Metazoa</taxon>
        <taxon>Ecdysozoa</taxon>
        <taxon>Nematoda</taxon>
        <taxon>Chromadorea</taxon>
        <taxon>Rhabditida</taxon>
        <taxon>Tylenchina</taxon>
        <taxon>Tylenchomorpha</taxon>
        <taxon>Sphaerularioidea</taxon>
        <taxon>Anguinidae</taxon>
        <taxon>Anguininae</taxon>
        <taxon>Ditylenchus</taxon>
    </lineage>
</organism>
<keyword evidence="2 5" id="KW-0694">RNA-binding</keyword>
<comment type="function">
    <text evidence="3">Has a role in the perception of gravity.</text>
</comment>
<dbReference type="InterPro" id="IPR035979">
    <property type="entry name" value="RBD_domain_sf"/>
</dbReference>
<evidence type="ECO:0000256" key="3">
    <source>
        <dbReference type="ARBA" id="ARBA00037469"/>
    </source>
</evidence>
<dbReference type="CDD" id="cd12362">
    <property type="entry name" value="RRM3_CELF1-6"/>
    <property type="match status" value="1"/>
</dbReference>
<sequence length="451" mass="50011">MELETSNYGYEKKEADADTIKMFVGQIPRHWNEAECQKLFEEYGPVFHLNILRDKATNASRGCCFVTYFHRKDAISAQNALHNLRVLPQMNHPVQMKPADVENRNERKLFIGMLSKSMDENDVRGLFKEFGQIEECTILRDEGRSRGCAFITYCNRACANAAIRKMNQSQTFEGCSKPIVVKFADSQKDKEGKKPASPSENNILANNTNQMTLMNQLLQNPAQTANANLDQLRKISFNNSKTSCYNNKNFGTFEADWRSPCCTPPTCHYSTTLSQAPFSNPAADLLQSLTSPLQQQQPTVPAVQSPFQGLFTGMGLPSSSNSTAKITEAGNGQFKGPEGSNLFIYHLPQDFTDNELHALFSHFGKVLSAKVFIDKQTNLSKCFGFVSYENGVSAQNAISAMNGFTIGSKRLKVQLKRGGKDKPYTRPNGHSSGSVQGQDGANNDQHVGTPP</sequence>
<dbReference type="FunFam" id="3.30.70.330:FF:000013">
    <property type="entry name" value="CUGBP Elav-like family member 1 isoform 2"/>
    <property type="match status" value="1"/>
</dbReference>
<dbReference type="InterPro" id="IPR000504">
    <property type="entry name" value="RRM_dom"/>
</dbReference>
<dbReference type="WBParaSite" id="jg25769.1">
    <property type="protein sequence ID" value="jg25769.1"/>
    <property type="gene ID" value="jg25769"/>
</dbReference>